<organism evidence="2">
    <name type="scientific">marine sediment metagenome</name>
    <dbReference type="NCBI Taxonomy" id="412755"/>
    <lineage>
        <taxon>unclassified sequences</taxon>
        <taxon>metagenomes</taxon>
        <taxon>ecological metagenomes</taxon>
    </lineage>
</organism>
<protein>
    <submittedName>
        <fullName evidence="2">Uncharacterized protein</fullName>
    </submittedName>
</protein>
<proteinExistence type="predicted"/>
<dbReference type="AlphaFoldDB" id="X1JQC9"/>
<sequence>MNGEENALSGSYESPTQGQDEGKDKISAQGHVQGCSEELERKIQIWEGLNSLFFQNKIEKQIFERRNA</sequence>
<evidence type="ECO:0000256" key="1">
    <source>
        <dbReference type="SAM" id="MobiDB-lite"/>
    </source>
</evidence>
<gene>
    <name evidence="2" type="ORF">S03H2_61450</name>
</gene>
<feature type="compositionally biased region" description="Polar residues" evidence="1">
    <location>
        <begin position="8"/>
        <end position="19"/>
    </location>
</feature>
<evidence type="ECO:0000313" key="2">
    <source>
        <dbReference type="EMBL" id="GAH83645.1"/>
    </source>
</evidence>
<name>X1JQC9_9ZZZZ</name>
<dbReference type="EMBL" id="BARU01039669">
    <property type="protein sequence ID" value="GAH83645.1"/>
    <property type="molecule type" value="Genomic_DNA"/>
</dbReference>
<accession>X1JQC9</accession>
<reference evidence="2" key="1">
    <citation type="journal article" date="2014" name="Front. Microbiol.">
        <title>High frequency of phylogenetically diverse reductive dehalogenase-homologous genes in deep subseafloor sedimentary metagenomes.</title>
        <authorList>
            <person name="Kawai M."/>
            <person name="Futagami T."/>
            <person name="Toyoda A."/>
            <person name="Takaki Y."/>
            <person name="Nishi S."/>
            <person name="Hori S."/>
            <person name="Arai W."/>
            <person name="Tsubouchi T."/>
            <person name="Morono Y."/>
            <person name="Uchiyama I."/>
            <person name="Ito T."/>
            <person name="Fujiyama A."/>
            <person name="Inagaki F."/>
            <person name="Takami H."/>
        </authorList>
    </citation>
    <scope>NUCLEOTIDE SEQUENCE</scope>
    <source>
        <strain evidence="2">Expedition CK06-06</strain>
    </source>
</reference>
<comment type="caution">
    <text evidence="2">The sequence shown here is derived from an EMBL/GenBank/DDBJ whole genome shotgun (WGS) entry which is preliminary data.</text>
</comment>
<feature type="region of interest" description="Disordered" evidence="1">
    <location>
        <begin position="1"/>
        <end position="33"/>
    </location>
</feature>